<evidence type="ECO:0000313" key="2">
    <source>
        <dbReference type="Proteomes" id="UP000074914"/>
    </source>
</evidence>
<dbReference type="EMBL" id="CP013236">
    <property type="protein sequence ID" value="AMP16409.1"/>
    <property type="molecule type" value="Genomic_DNA"/>
</dbReference>
<keyword evidence="2" id="KW-1185">Reference proteome</keyword>
<accession>A0ABN4MEW3</accession>
<evidence type="ECO:0000313" key="1">
    <source>
        <dbReference type="EMBL" id="AMP16409.1"/>
    </source>
</evidence>
<gene>
    <name evidence="1" type="ORF">CPter291_4179</name>
</gene>
<protein>
    <submittedName>
        <fullName evidence="1">Uncharacterized protein</fullName>
    </submittedName>
</protein>
<proteinExistence type="predicted"/>
<sequence>MVVNHQDFYHLFNRHNQLGYLASPQLGERKRQGQDKAEVIT</sequence>
<name>A0ABN4MEW3_9BURK</name>
<reference evidence="1 2" key="1">
    <citation type="submission" date="2015-11" db="EMBL/GenBank/DDBJ databases">
        <title>Exploring the genomic traits of fungus-feeding bacterial genus Collimonas.</title>
        <authorList>
            <person name="Song C."/>
            <person name="Schmidt R."/>
            <person name="de Jager V."/>
            <person name="Krzyzanowska D."/>
            <person name="Jongedijk E."/>
            <person name="Cankar K."/>
            <person name="Beekwilder J."/>
            <person name="van Veen A."/>
            <person name="de Boer W."/>
            <person name="van Veen J.A."/>
            <person name="Garbeva P."/>
        </authorList>
    </citation>
    <scope>NUCLEOTIDE SEQUENCE [LARGE SCALE GENOMIC DNA]</scope>
    <source>
        <strain evidence="1 2">Ter291</strain>
    </source>
</reference>
<dbReference type="Proteomes" id="UP000074914">
    <property type="component" value="Chromosome"/>
</dbReference>
<organism evidence="1 2">
    <name type="scientific">Collimonas pratensis</name>
    <dbReference type="NCBI Taxonomy" id="279113"/>
    <lineage>
        <taxon>Bacteria</taxon>
        <taxon>Pseudomonadati</taxon>
        <taxon>Pseudomonadota</taxon>
        <taxon>Betaproteobacteria</taxon>
        <taxon>Burkholderiales</taxon>
        <taxon>Oxalobacteraceae</taxon>
        <taxon>Collimonas</taxon>
    </lineage>
</organism>